<keyword evidence="3" id="KW-1185">Reference proteome</keyword>
<feature type="region of interest" description="Disordered" evidence="1">
    <location>
        <begin position="112"/>
        <end position="159"/>
    </location>
</feature>
<evidence type="ECO:0000256" key="1">
    <source>
        <dbReference type="SAM" id="MobiDB-lite"/>
    </source>
</evidence>
<accession>A0A4P9XIA0</accession>
<dbReference type="AlphaFoldDB" id="A0A4P9XIA0"/>
<proteinExistence type="predicted"/>
<dbReference type="PANTHER" id="PTHR40422">
    <property type="entry name" value="TRANSLATION MACHINERY-ASSOCIATED PROTEIN 17"/>
    <property type="match status" value="1"/>
</dbReference>
<dbReference type="PANTHER" id="PTHR40422:SF1">
    <property type="entry name" value="TRANSLATION MACHINERY-ASSOCIATED PROTEIN 17"/>
    <property type="match status" value="1"/>
</dbReference>
<dbReference type="OrthoDB" id="548474at2759"/>
<evidence type="ECO:0000313" key="3">
    <source>
        <dbReference type="Proteomes" id="UP000271241"/>
    </source>
</evidence>
<organism evidence="2 3">
    <name type="scientific">Thamnocephalis sphaerospora</name>
    <dbReference type="NCBI Taxonomy" id="78915"/>
    <lineage>
        <taxon>Eukaryota</taxon>
        <taxon>Fungi</taxon>
        <taxon>Fungi incertae sedis</taxon>
        <taxon>Zoopagomycota</taxon>
        <taxon>Zoopagomycotina</taxon>
        <taxon>Zoopagomycetes</taxon>
        <taxon>Zoopagales</taxon>
        <taxon>Sigmoideomycetaceae</taxon>
        <taxon>Thamnocephalis</taxon>
    </lineage>
</organism>
<protein>
    <submittedName>
        <fullName evidence="2">Uncharacterized protein</fullName>
    </submittedName>
</protein>
<name>A0A4P9XIA0_9FUNG</name>
<gene>
    <name evidence="2" type="ORF">THASP1DRAFT_33090</name>
</gene>
<evidence type="ECO:0000313" key="2">
    <source>
        <dbReference type="EMBL" id="RKP05081.1"/>
    </source>
</evidence>
<dbReference type="InterPro" id="IPR038966">
    <property type="entry name" value="TMA17"/>
</dbReference>
<reference evidence="3" key="1">
    <citation type="journal article" date="2018" name="Nat. Microbiol.">
        <title>Leveraging single-cell genomics to expand the fungal tree of life.</title>
        <authorList>
            <person name="Ahrendt S.R."/>
            <person name="Quandt C.A."/>
            <person name="Ciobanu D."/>
            <person name="Clum A."/>
            <person name="Salamov A."/>
            <person name="Andreopoulos B."/>
            <person name="Cheng J.F."/>
            <person name="Woyke T."/>
            <person name="Pelin A."/>
            <person name="Henrissat B."/>
            <person name="Reynolds N.K."/>
            <person name="Benny G.L."/>
            <person name="Smith M.E."/>
            <person name="James T.Y."/>
            <person name="Grigoriev I.V."/>
        </authorList>
    </citation>
    <scope>NUCLEOTIDE SEQUENCE [LARGE SCALE GENOMIC DNA]</scope>
    <source>
        <strain evidence="3">RSA 1356</strain>
    </source>
</reference>
<dbReference type="GO" id="GO:0030674">
    <property type="term" value="F:protein-macromolecule adaptor activity"/>
    <property type="evidence" value="ECO:0007669"/>
    <property type="project" value="TreeGrafter"/>
</dbReference>
<dbReference type="Proteomes" id="UP000271241">
    <property type="component" value="Unassembled WGS sequence"/>
</dbReference>
<dbReference type="GO" id="GO:0070682">
    <property type="term" value="P:proteasome regulatory particle assembly"/>
    <property type="evidence" value="ECO:0007669"/>
    <property type="project" value="InterPro"/>
</dbReference>
<dbReference type="EMBL" id="KZ993281">
    <property type="protein sequence ID" value="RKP05081.1"/>
    <property type="molecule type" value="Genomic_DNA"/>
</dbReference>
<sequence length="159" mass="17157">MTTAVFNAASASGTSALEAFSPEIYDRAVQALPSDAIRGQIAAQHNSIHHLQRTNDELRELMAEQNNLPPQERDDSEVSFLRDTIEENDEAMARQRHRIAIMEQVLRKRGELPADDSGCKGASAQLDMGGSTLAGTSTGEDALRDGSGQSRESDGGVFL</sequence>